<evidence type="ECO:0000259" key="1">
    <source>
        <dbReference type="Pfam" id="PF15579"/>
    </source>
</evidence>
<evidence type="ECO:0000313" key="3">
    <source>
        <dbReference type="Proteomes" id="UP000217257"/>
    </source>
</evidence>
<dbReference type="InterPro" id="IPR028969">
    <property type="entry name" value="Imm52"/>
</dbReference>
<dbReference type="Proteomes" id="UP000217257">
    <property type="component" value="Chromosome"/>
</dbReference>
<name>A0A250J4Z5_9BACT</name>
<protein>
    <recommendedName>
        <fullName evidence="1">Immunity protein 52 domain-containing protein</fullName>
    </recommendedName>
</protein>
<dbReference type="RefSeq" id="WP_095986436.1">
    <property type="nucleotide sequence ID" value="NZ_CP022098.1"/>
</dbReference>
<reference evidence="2 3" key="1">
    <citation type="submission" date="2017-06" db="EMBL/GenBank/DDBJ databases">
        <title>Sequencing and comparative analysis of myxobacterial genomes.</title>
        <authorList>
            <person name="Rupp O."/>
            <person name="Goesmann A."/>
            <person name="Sogaard-Andersen L."/>
        </authorList>
    </citation>
    <scope>NUCLEOTIDE SEQUENCE [LARGE SCALE GENOMIC DNA]</scope>
    <source>
        <strain evidence="2 3">DSM 52655</strain>
    </source>
</reference>
<dbReference type="AlphaFoldDB" id="A0A250J4Z5"/>
<sequence>MRETYYAGAYWGRRQESAEKCAQRAEIFFRLLAECHPSYAHWYEKTNSTKRGSPLEFEPTRETFVSFFGKKKYQNGLDGFSFGAWTGHEEEDQGGAVTIFCGSHDEGSSNHVLLYFPVEEPGRERMLTASVVAGVMRAMALAWEPNWGVIVSGDLRDALSEQGSAGTFMGWVTYFSRQRGEVPALPEPVCVEPVEQKGTLVLLSPERISGRNPEHLALGRRVQQLLDEQGLLRRVVERCITPTA</sequence>
<gene>
    <name evidence="2" type="ORF">CYFUS_003669</name>
</gene>
<organism evidence="2 3">
    <name type="scientific">Cystobacter fuscus</name>
    <dbReference type="NCBI Taxonomy" id="43"/>
    <lineage>
        <taxon>Bacteria</taxon>
        <taxon>Pseudomonadati</taxon>
        <taxon>Myxococcota</taxon>
        <taxon>Myxococcia</taxon>
        <taxon>Myxococcales</taxon>
        <taxon>Cystobacterineae</taxon>
        <taxon>Archangiaceae</taxon>
        <taxon>Cystobacter</taxon>
    </lineage>
</organism>
<proteinExistence type="predicted"/>
<feature type="domain" description="Immunity protein 52" evidence="1">
    <location>
        <begin position="3"/>
        <end position="233"/>
    </location>
</feature>
<accession>A0A250J4Z5</accession>
<dbReference type="Pfam" id="PF15579">
    <property type="entry name" value="Imm52"/>
    <property type="match status" value="1"/>
</dbReference>
<dbReference type="KEGG" id="cfus:CYFUS_003669"/>
<evidence type="ECO:0000313" key="2">
    <source>
        <dbReference type="EMBL" id="ATB38236.1"/>
    </source>
</evidence>
<dbReference type="EMBL" id="CP022098">
    <property type="protein sequence ID" value="ATB38236.1"/>
    <property type="molecule type" value="Genomic_DNA"/>
</dbReference>